<dbReference type="OrthoDB" id="339151at2759"/>
<feature type="region of interest" description="Disordered" evidence="3">
    <location>
        <begin position="456"/>
        <end position="512"/>
    </location>
</feature>
<dbReference type="PROSITE" id="PS50102">
    <property type="entry name" value="RRM"/>
    <property type="match status" value="1"/>
</dbReference>
<dbReference type="AlphaFoldDB" id="A0A9K3KS42"/>
<feature type="domain" description="RRM" evidence="4">
    <location>
        <begin position="379"/>
        <end position="458"/>
    </location>
</feature>
<evidence type="ECO:0000259" key="5">
    <source>
        <dbReference type="PROSITE" id="PS50177"/>
    </source>
</evidence>
<accession>A0A9K3KS42</accession>
<dbReference type="InterPro" id="IPR018222">
    <property type="entry name" value="Nuclear_transport_factor_2_euk"/>
</dbReference>
<feature type="compositionally biased region" description="Low complexity" evidence="3">
    <location>
        <begin position="275"/>
        <end position="288"/>
    </location>
</feature>
<dbReference type="Pfam" id="PF00076">
    <property type="entry name" value="RRM_1"/>
    <property type="match status" value="1"/>
</dbReference>
<feature type="compositionally biased region" description="Basic residues" evidence="3">
    <location>
        <begin position="501"/>
        <end position="512"/>
    </location>
</feature>
<reference evidence="6" key="1">
    <citation type="journal article" date="2021" name="Sci. Rep.">
        <title>Diploid genomic architecture of Nitzschia inconspicua, an elite biomass production diatom.</title>
        <authorList>
            <person name="Oliver A."/>
            <person name="Podell S."/>
            <person name="Pinowska A."/>
            <person name="Traller J.C."/>
            <person name="Smith S.R."/>
            <person name="McClure R."/>
            <person name="Beliaev A."/>
            <person name="Bohutskyi P."/>
            <person name="Hill E.A."/>
            <person name="Rabines A."/>
            <person name="Zheng H."/>
            <person name="Allen L.Z."/>
            <person name="Kuo A."/>
            <person name="Grigoriev I.V."/>
            <person name="Allen A.E."/>
            <person name="Hazlebeck D."/>
            <person name="Allen E.E."/>
        </authorList>
    </citation>
    <scope>NUCLEOTIDE SEQUENCE</scope>
    <source>
        <strain evidence="6">Hildebrandi</strain>
    </source>
</reference>
<dbReference type="InterPro" id="IPR000504">
    <property type="entry name" value="RRM_dom"/>
</dbReference>
<gene>
    <name evidence="6" type="ORF">IV203_016798</name>
</gene>
<feature type="compositionally biased region" description="Polar residues" evidence="3">
    <location>
        <begin position="205"/>
        <end position="219"/>
    </location>
</feature>
<dbReference type="PANTHER" id="PTHR10693">
    <property type="entry name" value="RAS GTPASE-ACTIVATING PROTEIN-BINDING PROTEIN"/>
    <property type="match status" value="1"/>
</dbReference>
<reference evidence="6" key="2">
    <citation type="submission" date="2021-04" db="EMBL/GenBank/DDBJ databases">
        <authorList>
            <person name="Podell S."/>
        </authorList>
    </citation>
    <scope>NUCLEOTIDE SEQUENCE</scope>
    <source>
        <strain evidence="6">Hildebrandi</strain>
    </source>
</reference>
<evidence type="ECO:0000313" key="7">
    <source>
        <dbReference type="Proteomes" id="UP000693970"/>
    </source>
</evidence>
<dbReference type="GO" id="GO:0005829">
    <property type="term" value="C:cytosol"/>
    <property type="evidence" value="ECO:0007669"/>
    <property type="project" value="TreeGrafter"/>
</dbReference>
<keyword evidence="7" id="KW-1185">Reference proteome</keyword>
<feature type="compositionally biased region" description="Pro residues" evidence="3">
    <location>
        <begin position="8"/>
        <end position="20"/>
    </location>
</feature>
<dbReference type="Pfam" id="PF02136">
    <property type="entry name" value="NTF2"/>
    <property type="match status" value="1"/>
</dbReference>
<keyword evidence="1 2" id="KW-0694">RNA-binding</keyword>
<dbReference type="SMART" id="SM00360">
    <property type="entry name" value="RRM"/>
    <property type="match status" value="1"/>
</dbReference>
<feature type="region of interest" description="Disordered" evidence="3">
    <location>
        <begin position="1"/>
        <end position="20"/>
    </location>
</feature>
<evidence type="ECO:0000256" key="2">
    <source>
        <dbReference type="PROSITE-ProRule" id="PRU00176"/>
    </source>
</evidence>
<dbReference type="InterPro" id="IPR002075">
    <property type="entry name" value="NTF2_dom"/>
</dbReference>
<feature type="domain" description="NTF2" evidence="5">
    <location>
        <begin position="27"/>
        <end position="158"/>
    </location>
</feature>
<evidence type="ECO:0000259" key="4">
    <source>
        <dbReference type="PROSITE" id="PS50102"/>
    </source>
</evidence>
<dbReference type="CDD" id="cd00590">
    <property type="entry name" value="RRM_SF"/>
    <property type="match status" value="1"/>
</dbReference>
<feature type="region of interest" description="Disordered" evidence="3">
    <location>
        <begin position="201"/>
        <end position="378"/>
    </location>
</feature>
<proteinExistence type="predicted"/>
<evidence type="ECO:0000256" key="1">
    <source>
        <dbReference type="ARBA" id="ARBA00022884"/>
    </source>
</evidence>
<name>A0A9K3KS42_9STRA</name>
<comment type="caution">
    <text evidence="6">The sequence shown here is derived from an EMBL/GenBank/DDBJ whole genome shotgun (WGS) entry which is preliminary data.</text>
</comment>
<sequence>MSDSTGTSPPPPDGGAPVPANPPHFKVGLGFVKAYYKTLTEQPELLVNFYKAGTSYLGHGEGSAAADPKPLEEYDLSIKERWGCSENEKMRFDFEYGAIDTQPVIGGVLLVVTAQVYFESPKNGDGAKSAAKSKSFVQTFFLVREGRNFACYNDVLRFVEFNVKGSKEMATTPTTATATASTNTTSTITADVGVATDEAQVEDVATSTSNGEVETTTTKDFPAVADEEAPGGGVEETKEEAPDSEEEVQGKLEEKPVDKPVKDGKGKKNKGGSKGQQQQQQSANKPAPGSWASLVATGGSAPNTPSRKPAKTETEKAVVEVPAAVPEAKIEANDTSKEATSTASTTAPEDPPTTNDAANNNKPPKGQTFQQRNKRDPDNTLVIKNLSDNIKEQDIINMFKPFAVQTNSKILGTNLNHNRGLAFVDYDQVAPVLAALAKHQETPFQWNGKVLEVDQKTQEVRARRQKGGGYNRSGSPGNGFRNGGGSGGRGGDARRGDRGGGRRSGRGGRGGR</sequence>
<dbReference type="InterPro" id="IPR039539">
    <property type="entry name" value="Ras_GTPase_bind_prot"/>
</dbReference>
<dbReference type="EMBL" id="JAGRRH010000020">
    <property type="protein sequence ID" value="KAG7348093.1"/>
    <property type="molecule type" value="Genomic_DNA"/>
</dbReference>
<feature type="compositionally biased region" description="Basic and acidic residues" evidence="3">
    <location>
        <begin position="328"/>
        <end position="337"/>
    </location>
</feature>
<feature type="compositionally biased region" description="Polar residues" evidence="3">
    <location>
        <begin position="355"/>
        <end position="371"/>
    </location>
</feature>
<feature type="compositionally biased region" description="Low complexity" evidence="3">
    <location>
        <begin position="338"/>
        <end position="354"/>
    </location>
</feature>
<evidence type="ECO:0000313" key="6">
    <source>
        <dbReference type="EMBL" id="KAG7348093.1"/>
    </source>
</evidence>
<feature type="compositionally biased region" description="Gly residues" evidence="3">
    <location>
        <begin position="467"/>
        <end position="490"/>
    </location>
</feature>
<dbReference type="GO" id="GO:1990904">
    <property type="term" value="C:ribonucleoprotein complex"/>
    <property type="evidence" value="ECO:0007669"/>
    <property type="project" value="TreeGrafter"/>
</dbReference>
<evidence type="ECO:0000256" key="3">
    <source>
        <dbReference type="SAM" id="MobiDB-lite"/>
    </source>
</evidence>
<feature type="compositionally biased region" description="Basic and acidic residues" evidence="3">
    <location>
        <begin position="491"/>
        <end position="500"/>
    </location>
</feature>
<feature type="compositionally biased region" description="Basic and acidic residues" evidence="3">
    <location>
        <begin position="248"/>
        <end position="266"/>
    </location>
</feature>
<dbReference type="PANTHER" id="PTHR10693:SF20">
    <property type="entry name" value="AT27578P"/>
    <property type="match status" value="1"/>
</dbReference>
<dbReference type="GO" id="GO:0003729">
    <property type="term" value="F:mRNA binding"/>
    <property type="evidence" value="ECO:0007669"/>
    <property type="project" value="TreeGrafter"/>
</dbReference>
<protein>
    <submittedName>
        <fullName evidence="6">Nuclear transport factor 2 NTF2 domain containing protein</fullName>
    </submittedName>
</protein>
<dbReference type="Proteomes" id="UP000693970">
    <property type="component" value="Unassembled WGS sequence"/>
</dbReference>
<organism evidence="6 7">
    <name type="scientific">Nitzschia inconspicua</name>
    <dbReference type="NCBI Taxonomy" id="303405"/>
    <lineage>
        <taxon>Eukaryota</taxon>
        <taxon>Sar</taxon>
        <taxon>Stramenopiles</taxon>
        <taxon>Ochrophyta</taxon>
        <taxon>Bacillariophyta</taxon>
        <taxon>Bacillariophyceae</taxon>
        <taxon>Bacillariophycidae</taxon>
        <taxon>Bacillariales</taxon>
        <taxon>Bacillariaceae</taxon>
        <taxon>Nitzschia</taxon>
    </lineage>
</organism>
<dbReference type="PROSITE" id="PS50177">
    <property type="entry name" value="NTF2_DOMAIN"/>
    <property type="match status" value="1"/>
</dbReference>